<evidence type="ECO:0000313" key="2">
    <source>
        <dbReference type="Proteomes" id="UP000004095"/>
    </source>
</evidence>
<keyword evidence="2" id="KW-1185">Reference proteome</keyword>
<evidence type="ECO:0008006" key="3">
    <source>
        <dbReference type="Google" id="ProtNLM"/>
    </source>
</evidence>
<reference evidence="1 2" key="1">
    <citation type="submission" date="2007-01" db="EMBL/GenBank/DDBJ databases">
        <authorList>
            <person name="Haygood M."/>
            <person name="Podell S."/>
            <person name="Anderson C."/>
            <person name="Hopkinson B."/>
            <person name="Roe K."/>
            <person name="Barbeau K."/>
            <person name="Gaasterland T."/>
            <person name="Ferriera S."/>
            <person name="Johnson J."/>
            <person name="Kravitz S."/>
            <person name="Beeson K."/>
            <person name="Sutton G."/>
            <person name="Rogers Y.-H."/>
            <person name="Friedman R."/>
            <person name="Frazier M."/>
            <person name="Venter J.C."/>
        </authorList>
    </citation>
    <scope>NUCLEOTIDE SEQUENCE [LARGE SCALE GENOMIC DNA]</scope>
    <source>
        <strain evidence="1 2">ATCC 23134</strain>
    </source>
</reference>
<dbReference type="EMBL" id="AAWS01000027">
    <property type="protein sequence ID" value="EAY27010.1"/>
    <property type="molecule type" value="Genomic_DNA"/>
</dbReference>
<accession>A1ZRC0</accession>
<protein>
    <recommendedName>
        <fullName evidence="3">ADP-ribosylation/crystallin J1</fullName>
    </recommendedName>
</protein>
<sequence>MKLYRPVGLKELELILAANAKAYPPRLQWQPIFYPVLNFEYARQIATRWNLDDELSGYAGFVTAFDINDAYIAQFEVQNVGAHLHNELWIPAESLAEFNTHIHGYIQVLAAYYGEKYTGKIQQTSVMAGFNAFEQLNYIAQLPKNDQAIVDVIKTDAVAIQVNFAYWQQTKQHPKTLACLQNVWQAMFPERALGVHQK</sequence>
<dbReference type="AlphaFoldDB" id="A1ZRC0"/>
<dbReference type="eggNOG" id="COG1397">
    <property type="taxonomic scope" value="Bacteria"/>
</dbReference>
<dbReference type="Proteomes" id="UP000004095">
    <property type="component" value="Unassembled WGS sequence"/>
</dbReference>
<name>A1ZRC0_MICM2</name>
<evidence type="ECO:0000313" key="1">
    <source>
        <dbReference type="EMBL" id="EAY27010.1"/>
    </source>
</evidence>
<proteinExistence type="predicted"/>
<comment type="caution">
    <text evidence="1">The sequence shown here is derived from an EMBL/GenBank/DDBJ whole genome shotgun (WGS) entry which is preliminary data.</text>
</comment>
<dbReference type="RefSeq" id="WP_004156346.1">
    <property type="nucleotide sequence ID" value="NZ_AAWS01000027.1"/>
</dbReference>
<gene>
    <name evidence="1" type="ORF">M23134_04698</name>
</gene>
<organism evidence="1 2">
    <name type="scientific">Microscilla marina ATCC 23134</name>
    <dbReference type="NCBI Taxonomy" id="313606"/>
    <lineage>
        <taxon>Bacteria</taxon>
        <taxon>Pseudomonadati</taxon>
        <taxon>Bacteroidota</taxon>
        <taxon>Cytophagia</taxon>
        <taxon>Cytophagales</taxon>
        <taxon>Microscillaceae</taxon>
        <taxon>Microscilla</taxon>
    </lineage>
</organism>